<evidence type="ECO:0000313" key="5">
    <source>
        <dbReference type="Proteomes" id="UP001304769"/>
    </source>
</evidence>
<dbReference type="EMBL" id="JAYGGQ010000005">
    <property type="protein sequence ID" value="MEA5454844.1"/>
    <property type="molecule type" value="Genomic_DNA"/>
</dbReference>
<dbReference type="PANTHER" id="PTHR10655">
    <property type="entry name" value="LYSOPHOSPHOLIPASE-RELATED"/>
    <property type="match status" value="1"/>
</dbReference>
<dbReference type="SUPFAM" id="SSF53474">
    <property type="entry name" value="alpha/beta-Hydrolases"/>
    <property type="match status" value="1"/>
</dbReference>
<dbReference type="InterPro" id="IPR029058">
    <property type="entry name" value="AB_hydrolase_fold"/>
</dbReference>
<name>A0ABU5T5Q3_9MICC</name>
<evidence type="ECO:0000313" key="4">
    <source>
        <dbReference type="EMBL" id="MEA5454844.1"/>
    </source>
</evidence>
<organism evidence="4 5">
    <name type="scientific">Sinomonas terricola</name>
    <dbReference type="NCBI Taxonomy" id="3110330"/>
    <lineage>
        <taxon>Bacteria</taxon>
        <taxon>Bacillati</taxon>
        <taxon>Actinomycetota</taxon>
        <taxon>Actinomycetes</taxon>
        <taxon>Micrococcales</taxon>
        <taxon>Micrococcaceae</taxon>
        <taxon>Sinomonas</taxon>
    </lineage>
</organism>
<dbReference type="Pfam" id="PF02230">
    <property type="entry name" value="Abhydrolase_2"/>
    <property type="match status" value="1"/>
</dbReference>
<proteinExistence type="inferred from homology"/>
<evidence type="ECO:0000259" key="3">
    <source>
        <dbReference type="Pfam" id="PF02230"/>
    </source>
</evidence>
<evidence type="ECO:0000256" key="2">
    <source>
        <dbReference type="ARBA" id="ARBA00022801"/>
    </source>
</evidence>
<dbReference type="Gene3D" id="3.40.50.1820">
    <property type="entry name" value="alpha/beta hydrolase"/>
    <property type="match status" value="1"/>
</dbReference>
<gene>
    <name evidence="4" type="ORF">SPF06_08935</name>
</gene>
<sequence length="212" mass="22995">MSVRPVDAVWSRPEGEREGTPLVVLLHGYGSNPESILVAARGLPPEFTLAAPRAPLDVGGDRGWFLLDYFLANDFAEVMATTTAVQAWVNTVRGSHSSVALLGFSQGMALASTLMRLKPEAFSAVVGLSGFILESELLSLTESLPEPPPFFWGRDPEDLVIHPDAVAATSAWLDAHTRLTARTYPGMGHRIGTREIADVSVFLSHYVLRAQR</sequence>
<dbReference type="RefSeq" id="WP_323278688.1">
    <property type="nucleotide sequence ID" value="NZ_JAYGGQ010000005.1"/>
</dbReference>
<accession>A0ABU5T5Q3</accession>
<reference evidence="4 5" key="1">
    <citation type="submission" date="2023-12" db="EMBL/GenBank/DDBJ databases">
        <title>Sinomonas terricola sp. nov, isolated from litchi orchard soil in Guangdong, PR China.</title>
        <authorList>
            <person name="Jiaxin W."/>
            <person name="Yang Z."/>
            <person name="Honghui Z."/>
        </authorList>
    </citation>
    <scope>NUCLEOTIDE SEQUENCE [LARGE SCALE GENOMIC DNA]</scope>
    <source>
        <strain evidence="4 5">JGH33</strain>
    </source>
</reference>
<keyword evidence="5" id="KW-1185">Reference proteome</keyword>
<comment type="similarity">
    <text evidence="1">Belongs to the AB hydrolase superfamily. AB hydrolase 2 family.</text>
</comment>
<keyword evidence="2" id="KW-0378">Hydrolase</keyword>
<feature type="domain" description="Phospholipase/carboxylesterase/thioesterase" evidence="3">
    <location>
        <begin position="15"/>
        <end position="205"/>
    </location>
</feature>
<evidence type="ECO:0000256" key="1">
    <source>
        <dbReference type="ARBA" id="ARBA00006499"/>
    </source>
</evidence>
<dbReference type="InterPro" id="IPR003140">
    <property type="entry name" value="PLipase/COase/thioEstase"/>
</dbReference>
<comment type="caution">
    <text evidence="4">The sequence shown here is derived from an EMBL/GenBank/DDBJ whole genome shotgun (WGS) entry which is preliminary data.</text>
</comment>
<protein>
    <submittedName>
        <fullName evidence="4">Phospholipase</fullName>
    </submittedName>
</protein>
<dbReference type="InterPro" id="IPR050565">
    <property type="entry name" value="LYPA1-2/EST-like"/>
</dbReference>
<dbReference type="PANTHER" id="PTHR10655:SF17">
    <property type="entry name" value="LYSOPHOSPHOLIPASE-LIKE PROTEIN 1"/>
    <property type="match status" value="1"/>
</dbReference>
<dbReference type="Proteomes" id="UP001304769">
    <property type="component" value="Unassembled WGS sequence"/>
</dbReference>